<keyword evidence="2" id="KW-1185">Reference proteome</keyword>
<proteinExistence type="predicted"/>
<evidence type="ECO:0000313" key="1">
    <source>
        <dbReference type="EMBL" id="RUT06802.1"/>
    </source>
</evidence>
<gene>
    <name evidence="1" type="ORF">DSM106972_030590</name>
</gene>
<organism evidence="1 2">
    <name type="scientific">Dulcicalothrix desertica PCC 7102</name>
    <dbReference type="NCBI Taxonomy" id="232991"/>
    <lineage>
        <taxon>Bacteria</taxon>
        <taxon>Bacillati</taxon>
        <taxon>Cyanobacteriota</taxon>
        <taxon>Cyanophyceae</taxon>
        <taxon>Nostocales</taxon>
        <taxon>Calotrichaceae</taxon>
        <taxon>Dulcicalothrix</taxon>
    </lineage>
</organism>
<sequence>MKTESERKEIINTINELLEQAYDSTLDEILSYLQKIDDIEDGEVLIAVKEAKEDIQINETVTWDEYKNCETF</sequence>
<reference evidence="1" key="2">
    <citation type="journal article" date="2019" name="Genome Biol. Evol.">
        <title>Day and night: Metabolic profiles and evolutionary relationships of six axenic non-marine cyanobacteria.</title>
        <authorList>
            <person name="Will S.E."/>
            <person name="Henke P."/>
            <person name="Boedeker C."/>
            <person name="Huang S."/>
            <person name="Brinkmann H."/>
            <person name="Rohde M."/>
            <person name="Jarek M."/>
            <person name="Friedl T."/>
            <person name="Seufert S."/>
            <person name="Schumacher M."/>
            <person name="Overmann J."/>
            <person name="Neumann-Schaal M."/>
            <person name="Petersen J."/>
        </authorList>
    </citation>
    <scope>NUCLEOTIDE SEQUENCE [LARGE SCALE GENOMIC DNA]</scope>
    <source>
        <strain evidence="1">PCC 7102</strain>
    </source>
</reference>
<reference evidence="1" key="1">
    <citation type="submission" date="2018-12" db="EMBL/GenBank/DDBJ databases">
        <authorList>
            <person name="Will S."/>
            <person name="Neumann-Schaal M."/>
            <person name="Henke P."/>
        </authorList>
    </citation>
    <scope>NUCLEOTIDE SEQUENCE</scope>
    <source>
        <strain evidence="1">PCC 7102</strain>
    </source>
</reference>
<dbReference type="RefSeq" id="WP_127081558.1">
    <property type="nucleotide sequence ID" value="NZ_RSCL01000006.1"/>
</dbReference>
<name>A0A3S1AQS0_9CYAN</name>
<protein>
    <submittedName>
        <fullName evidence="1">Uncharacterized protein</fullName>
    </submittedName>
</protein>
<dbReference type="AlphaFoldDB" id="A0A3S1AQS0"/>
<dbReference type="EMBL" id="RSCL01000006">
    <property type="protein sequence ID" value="RUT06802.1"/>
    <property type="molecule type" value="Genomic_DNA"/>
</dbReference>
<dbReference type="OrthoDB" id="516278at2"/>
<dbReference type="Proteomes" id="UP000271624">
    <property type="component" value="Unassembled WGS sequence"/>
</dbReference>
<evidence type="ECO:0000313" key="2">
    <source>
        <dbReference type="Proteomes" id="UP000271624"/>
    </source>
</evidence>
<comment type="caution">
    <text evidence="1">The sequence shown here is derived from an EMBL/GenBank/DDBJ whole genome shotgun (WGS) entry which is preliminary data.</text>
</comment>
<accession>A0A3S1AQS0</accession>